<dbReference type="InterPro" id="IPR006132">
    <property type="entry name" value="Asp/Orn_carbamoyltranf_P-bd"/>
</dbReference>
<evidence type="ECO:0000256" key="1">
    <source>
        <dbReference type="ARBA" id="ARBA00004852"/>
    </source>
</evidence>
<dbReference type="NCBIfam" id="NF002032">
    <property type="entry name" value="PRK00856.1"/>
    <property type="match status" value="1"/>
</dbReference>
<organism evidence="11 12">
    <name type="scientific">Thomasclavelia ramosa</name>
    <dbReference type="NCBI Taxonomy" id="1547"/>
    <lineage>
        <taxon>Bacteria</taxon>
        <taxon>Bacillati</taxon>
        <taxon>Bacillota</taxon>
        <taxon>Erysipelotrichia</taxon>
        <taxon>Erysipelotrichales</taxon>
        <taxon>Coprobacillaceae</taxon>
        <taxon>Thomasclavelia</taxon>
    </lineage>
</organism>
<reference evidence="10" key="2">
    <citation type="submission" date="2023-01" db="EMBL/GenBank/DDBJ databases">
        <title>Human gut microbiome strain richness.</title>
        <authorList>
            <person name="Chen-Liaw A."/>
        </authorList>
    </citation>
    <scope>NUCLEOTIDE SEQUENCE</scope>
    <source>
        <strain evidence="10">1001217st2_G6_1001217B_191108</strain>
    </source>
</reference>
<dbReference type="Proteomes" id="UP001211987">
    <property type="component" value="Unassembled WGS sequence"/>
</dbReference>
<gene>
    <name evidence="7" type="primary">pyrB</name>
    <name evidence="11" type="ORF">DXB93_08200</name>
    <name evidence="10" type="ORF">PM738_06350</name>
</gene>
<feature type="domain" description="Aspartate/ornithine carbamoyltransferase Asp/Orn-binding" evidence="8">
    <location>
        <begin position="145"/>
        <end position="284"/>
    </location>
</feature>
<evidence type="ECO:0000259" key="9">
    <source>
        <dbReference type="Pfam" id="PF02729"/>
    </source>
</evidence>
<comment type="pathway">
    <text evidence="1 7">Pyrimidine metabolism; UMP biosynthesis via de novo pathway; (S)-dihydroorotate from bicarbonate: step 2/3.</text>
</comment>
<dbReference type="SUPFAM" id="SSF53671">
    <property type="entry name" value="Aspartate/ornithine carbamoyltransferase"/>
    <property type="match status" value="1"/>
</dbReference>
<sequence length="290" mass="33453">MNIFTLKDFSTEEINQILDEAEEFKNGKKVDFKGQKVVANLFFEPSTRTHYSFDKAAYNLGCRTQNFEAANSSVQKGETLYDTVKFFESIGCDAVVIRHPKENYYEDLIERIKIPVVSGGDGTGNHPSQSLLDLMTIREEFGHFEGLKIVIVGDIVHSRVAHSNYEIMQRLGMEVYTSGPREFEEAGYNYVDFDKILPEVDIVMLLRVQHERHHDLMRLTTDEYHQMFGLNQKRVDKMKEGAIIMHPAPFNRNVEIADEIVECAQSRIFRQMENGVFVRMALLNRVLTND</sequence>
<name>A0A3E3EF71_9FIRM</name>
<evidence type="ECO:0000256" key="3">
    <source>
        <dbReference type="ARBA" id="ARBA00022679"/>
    </source>
</evidence>
<dbReference type="Pfam" id="PF02729">
    <property type="entry name" value="OTCace_N"/>
    <property type="match status" value="1"/>
</dbReference>
<feature type="binding site" evidence="7">
    <location>
        <position position="159"/>
    </location>
    <ligand>
        <name>L-aspartate</name>
        <dbReference type="ChEBI" id="CHEBI:29991"/>
    </ligand>
</feature>
<comment type="similarity">
    <text evidence="2 7">Belongs to the aspartate/ornithine carbamoyltransferase superfamily. ATCase family.</text>
</comment>
<dbReference type="NCBIfam" id="TIGR00670">
    <property type="entry name" value="asp_carb_tr"/>
    <property type="match status" value="1"/>
</dbReference>
<feature type="binding site" evidence="7">
    <location>
        <position position="49"/>
    </location>
    <ligand>
        <name>carbamoyl phosphate</name>
        <dbReference type="ChEBI" id="CHEBI:58228"/>
    </ligand>
</feature>
<evidence type="ECO:0000256" key="5">
    <source>
        <dbReference type="ARBA" id="ARBA00043884"/>
    </source>
</evidence>
<dbReference type="PROSITE" id="PS00097">
    <property type="entry name" value="CARBAMOYLTRANSFERASE"/>
    <property type="match status" value="1"/>
</dbReference>
<evidence type="ECO:0000259" key="8">
    <source>
        <dbReference type="Pfam" id="PF00185"/>
    </source>
</evidence>
<dbReference type="GO" id="GO:0006520">
    <property type="term" value="P:amino acid metabolic process"/>
    <property type="evidence" value="ECO:0007669"/>
    <property type="project" value="InterPro"/>
</dbReference>
<dbReference type="EMBL" id="JAQLKE010000007">
    <property type="protein sequence ID" value="MDB7083412.1"/>
    <property type="molecule type" value="Genomic_DNA"/>
</dbReference>
<evidence type="ECO:0000256" key="4">
    <source>
        <dbReference type="ARBA" id="ARBA00022975"/>
    </source>
</evidence>
<dbReference type="GO" id="GO:0004070">
    <property type="term" value="F:aspartate carbamoyltransferase activity"/>
    <property type="evidence" value="ECO:0007669"/>
    <property type="project" value="UniProtKB-UniRule"/>
</dbReference>
<dbReference type="HAMAP" id="MF_00001">
    <property type="entry name" value="Asp_carb_tr"/>
    <property type="match status" value="1"/>
</dbReference>
<keyword evidence="4 7" id="KW-0665">Pyrimidine biosynthesis</keyword>
<feature type="binding site" evidence="7">
    <location>
        <position position="248"/>
    </location>
    <ligand>
        <name>carbamoyl phosphate</name>
        <dbReference type="ChEBI" id="CHEBI:58228"/>
    </ligand>
</feature>
<dbReference type="PRINTS" id="PR00101">
    <property type="entry name" value="ATCASE"/>
</dbReference>
<dbReference type="EMBL" id="QUSL01000010">
    <property type="protein sequence ID" value="RGD85540.1"/>
    <property type="molecule type" value="Genomic_DNA"/>
</dbReference>
<feature type="binding site" evidence="7">
    <location>
        <position position="126"/>
    </location>
    <ligand>
        <name>carbamoyl phosphate</name>
        <dbReference type="ChEBI" id="CHEBI:58228"/>
    </ligand>
</feature>
<evidence type="ECO:0000313" key="10">
    <source>
        <dbReference type="EMBL" id="MDB7083412.1"/>
    </source>
</evidence>
<reference evidence="11 12" key="1">
    <citation type="submission" date="2018-08" db="EMBL/GenBank/DDBJ databases">
        <title>A genome reference for cultivated species of the human gut microbiota.</title>
        <authorList>
            <person name="Zou Y."/>
            <person name="Xue W."/>
            <person name="Luo G."/>
        </authorList>
    </citation>
    <scope>NUCLEOTIDE SEQUENCE [LARGE SCALE GENOMIC DNA]</scope>
    <source>
        <strain evidence="11 12">OM06-4</strain>
    </source>
</reference>
<dbReference type="PANTHER" id="PTHR45753:SF6">
    <property type="entry name" value="ASPARTATE CARBAMOYLTRANSFERASE"/>
    <property type="match status" value="1"/>
</dbReference>
<dbReference type="Pfam" id="PF00185">
    <property type="entry name" value="OTCace"/>
    <property type="match status" value="1"/>
</dbReference>
<feature type="binding site" evidence="7">
    <location>
        <position position="207"/>
    </location>
    <ligand>
        <name>L-aspartate</name>
        <dbReference type="ChEBI" id="CHEBI:29991"/>
    </ligand>
</feature>
<dbReference type="Gene3D" id="3.40.50.1370">
    <property type="entry name" value="Aspartate/ornithine carbamoyltransferase"/>
    <property type="match status" value="2"/>
</dbReference>
<dbReference type="EC" id="2.1.3.2" evidence="7"/>
<comment type="caution">
    <text evidence="11">The sequence shown here is derived from an EMBL/GenBank/DDBJ whole genome shotgun (WGS) entry which is preliminary data.</text>
</comment>
<dbReference type="UniPathway" id="UPA00070">
    <property type="reaction ID" value="UER00116"/>
</dbReference>
<dbReference type="RefSeq" id="WP_003537805.1">
    <property type="nucleotide sequence ID" value="NZ_AP031443.1"/>
</dbReference>
<dbReference type="InterPro" id="IPR006131">
    <property type="entry name" value="Asp_carbamoyltransf_Asp/Orn-bd"/>
</dbReference>
<feature type="binding site" evidence="7">
    <location>
        <position position="249"/>
    </location>
    <ligand>
        <name>carbamoyl phosphate</name>
        <dbReference type="ChEBI" id="CHEBI:58228"/>
    </ligand>
</feature>
<feature type="binding site" evidence="7">
    <location>
        <position position="98"/>
    </location>
    <ligand>
        <name>carbamoyl phosphate</name>
        <dbReference type="ChEBI" id="CHEBI:58228"/>
    </ligand>
</feature>
<protein>
    <recommendedName>
        <fullName evidence="7">Aspartate carbamoyltransferase</fullName>
        <ecNumber evidence="7">2.1.3.2</ecNumber>
    </recommendedName>
    <alternativeName>
        <fullName evidence="7">Aspartate transcarbamylase</fullName>
        <shortName evidence="7">ATCase</shortName>
    </alternativeName>
</protein>
<dbReference type="AlphaFoldDB" id="A0A3E3EF71"/>
<feature type="binding site" evidence="7">
    <location>
        <position position="129"/>
    </location>
    <ligand>
        <name>carbamoyl phosphate</name>
        <dbReference type="ChEBI" id="CHEBI:58228"/>
    </ligand>
</feature>
<feature type="domain" description="Aspartate/ornithine carbamoyltransferase carbamoyl-P binding" evidence="9">
    <location>
        <begin position="2"/>
        <end position="139"/>
    </location>
</feature>
<feature type="binding site" evidence="7">
    <location>
        <position position="48"/>
    </location>
    <ligand>
        <name>carbamoyl phosphate</name>
        <dbReference type="ChEBI" id="CHEBI:58228"/>
    </ligand>
</feature>
<dbReference type="GO" id="GO:0044205">
    <property type="term" value="P:'de novo' UMP biosynthetic process"/>
    <property type="evidence" value="ECO:0007669"/>
    <property type="project" value="UniProtKB-UniRule"/>
</dbReference>
<dbReference type="FunFam" id="3.40.50.1370:FF:000011">
    <property type="entry name" value="Aspartate carbamoyltransferase"/>
    <property type="match status" value="1"/>
</dbReference>
<dbReference type="Proteomes" id="UP000261032">
    <property type="component" value="Unassembled WGS sequence"/>
</dbReference>
<dbReference type="GO" id="GO:0006207">
    <property type="term" value="P:'de novo' pyrimidine nucleobase biosynthetic process"/>
    <property type="evidence" value="ECO:0007669"/>
    <property type="project" value="InterPro"/>
</dbReference>
<accession>A0A3E3EF71</accession>
<dbReference type="PANTHER" id="PTHR45753">
    <property type="entry name" value="ORNITHINE CARBAMOYLTRANSFERASE, MITOCHONDRIAL"/>
    <property type="match status" value="1"/>
</dbReference>
<evidence type="ECO:0000313" key="12">
    <source>
        <dbReference type="Proteomes" id="UP000261032"/>
    </source>
</evidence>
<keyword evidence="3 7" id="KW-0808">Transferase</keyword>
<dbReference type="InterPro" id="IPR036901">
    <property type="entry name" value="Asp/Orn_carbamoylTrfase_sf"/>
</dbReference>
<comment type="function">
    <text evidence="5 7">Catalyzes the condensation of carbamoyl phosphate and aspartate to form carbamoyl aspartate and inorganic phosphate, the committed step in the de novo pyrimidine nucleotide biosynthesis pathway.</text>
</comment>
<evidence type="ECO:0000256" key="7">
    <source>
        <dbReference type="HAMAP-Rule" id="MF_00001"/>
    </source>
</evidence>
<dbReference type="InterPro" id="IPR002082">
    <property type="entry name" value="Asp_carbamoyltransf"/>
</dbReference>
<feature type="binding site" evidence="7">
    <location>
        <position position="76"/>
    </location>
    <ligand>
        <name>L-aspartate</name>
        <dbReference type="ChEBI" id="CHEBI:29991"/>
    </ligand>
</feature>
<evidence type="ECO:0000313" key="11">
    <source>
        <dbReference type="EMBL" id="RGD85540.1"/>
    </source>
</evidence>
<dbReference type="GO" id="GO:0016597">
    <property type="term" value="F:amino acid binding"/>
    <property type="evidence" value="ECO:0007669"/>
    <property type="project" value="InterPro"/>
</dbReference>
<proteinExistence type="inferred from homology"/>
<dbReference type="InterPro" id="IPR006130">
    <property type="entry name" value="Asp/Orn_carbamoylTrfase"/>
</dbReference>
<comment type="subunit">
    <text evidence="7">Heterododecamer (2C3:3R2) of six catalytic PyrB chains organized as two trimers (C3), and six regulatory PyrI chains organized as three dimers (R2).</text>
</comment>
<evidence type="ECO:0000256" key="6">
    <source>
        <dbReference type="ARBA" id="ARBA00048859"/>
    </source>
</evidence>
<dbReference type="PRINTS" id="PR00100">
    <property type="entry name" value="AOTCASE"/>
</dbReference>
<evidence type="ECO:0000256" key="2">
    <source>
        <dbReference type="ARBA" id="ARBA00008896"/>
    </source>
</evidence>
<dbReference type="GO" id="GO:0005829">
    <property type="term" value="C:cytosol"/>
    <property type="evidence" value="ECO:0007669"/>
    <property type="project" value="TreeGrafter"/>
</dbReference>
<comment type="catalytic activity">
    <reaction evidence="6 7">
        <text>carbamoyl phosphate + L-aspartate = N-carbamoyl-L-aspartate + phosphate + H(+)</text>
        <dbReference type="Rhea" id="RHEA:20013"/>
        <dbReference type="ChEBI" id="CHEBI:15378"/>
        <dbReference type="ChEBI" id="CHEBI:29991"/>
        <dbReference type="ChEBI" id="CHEBI:32814"/>
        <dbReference type="ChEBI" id="CHEBI:43474"/>
        <dbReference type="ChEBI" id="CHEBI:58228"/>
        <dbReference type="EC" id="2.1.3.2"/>
    </reaction>
</comment>